<feature type="domain" description="N-acetyltransferase" evidence="1">
    <location>
        <begin position="5"/>
        <end position="57"/>
    </location>
</feature>
<dbReference type="InterPro" id="IPR031165">
    <property type="entry name" value="GNAT_YJDJ"/>
</dbReference>
<sequence length="57" mass="6222">MTAITDNLAEHRFELATGGEPASVCYHLEDETVVLTHTQIPFEHAGQGLGTSWPRVS</sequence>
<evidence type="ECO:0000313" key="2">
    <source>
        <dbReference type="EMBL" id="WWT32511.1"/>
    </source>
</evidence>
<organism evidence="2 3">
    <name type="scientific">Pelagibacterium nitratireducens</name>
    <dbReference type="NCBI Taxonomy" id="1046114"/>
    <lineage>
        <taxon>Bacteria</taxon>
        <taxon>Pseudomonadati</taxon>
        <taxon>Pseudomonadota</taxon>
        <taxon>Alphaproteobacteria</taxon>
        <taxon>Hyphomicrobiales</taxon>
        <taxon>Devosiaceae</taxon>
        <taxon>Pelagibacterium</taxon>
    </lineage>
</organism>
<dbReference type="Gene3D" id="3.40.630.30">
    <property type="match status" value="1"/>
</dbReference>
<accession>A0ABZ2I3G5</accession>
<dbReference type="PROSITE" id="PS51729">
    <property type="entry name" value="GNAT_YJDJ"/>
    <property type="match status" value="1"/>
</dbReference>
<evidence type="ECO:0000259" key="1">
    <source>
        <dbReference type="PROSITE" id="PS51729"/>
    </source>
</evidence>
<protein>
    <recommendedName>
        <fullName evidence="1">N-acetyltransferase domain-containing protein</fullName>
    </recommendedName>
</protein>
<proteinExistence type="predicted"/>
<dbReference type="RefSeq" id="WP_338607937.1">
    <property type="nucleotide sequence ID" value="NZ_CP146275.1"/>
</dbReference>
<gene>
    <name evidence="2" type="ORF">V6617_16095</name>
</gene>
<dbReference type="Proteomes" id="UP001369958">
    <property type="component" value="Chromosome"/>
</dbReference>
<keyword evidence="3" id="KW-1185">Reference proteome</keyword>
<dbReference type="EMBL" id="CP146275">
    <property type="protein sequence ID" value="WWT32511.1"/>
    <property type="molecule type" value="Genomic_DNA"/>
</dbReference>
<evidence type="ECO:0000313" key="3">
    <source>
        <dbReference type="Proteomes" id="UP001369958"/>
    </source>
</evidence>
<dbReference type="InterPro" id="IPR016181">
    <property type="entry name" value="Acyl_CoA_acyltransferase"/>
</dbReference>
<dbReference type="SUPFAM" id="SSF55729">
    <property type="entry name" value="Acyl-CoA N-acyltransferases (Nat)"/>
    <property type="match status" value="1"/>
</dbReference>
<reference evidence="2 3" key="1">
    <citation type="submission" date="2024-02" db="EMBL/GenBank/DDBJ databases">
        <title>Complete genome sequence of Pelagibacterium nitratireducens ZH15.</title>
        <authorList>
            <person name="Zhao L.H."/>
        </authorList>
    </citation>
    <scope>NUCLEOTIDE SEQUENCE [LARGE SCALE GENOMIC DNA]</scope>
    <source>
        <strain evidence="2 3">ZH15</strain>
    </source>
</reference>
<name>A0ABZ2I3G5_9HYPH</name>